<feature type="chain" id="PRO_5029579338" evidence="1">
    <location>
        <begin position="18"/>
        <end position="278"/>
    </location>
</feature>
<proteinExistence type="predicted"/>
<sequence>MSFYSLLFAASLAAVLGKVIRIKQSRLPLREGSREDTIHSYLGTLRHVQTLQLDDAEAHSSDSEFRYVDSLIVKPDGSELLAITEESKFVTVNLWPSTIDKFDVTGVKIDPMCDPQGEILDYESLGGSLAIRGTYSGGGRGDLISLNTFGDFSPTYGIHDMAELNNGDLMILFVGGFDDKMRIGYVRRDELRQAIHRGGIVRPEIIAHLSRFSSREMKGEYIIGDATGLDIRQDPRSSRIFVYITYDYYDGEEDHVLLTTFEWIPEDTAGRCANVATN</sequence>
<dbReference type="AlphaFoldDB" id="A0A7J6U5R6"/>
<dbReference type="Proteomes" id="UP000574390">
    <property type="component" value="Unassembled WGS sequence"/>
</dbReference>
<comment type="caution">
    <text evidence="2">The sequence shown here is derived from an EMBL/GenBank/DDBJ whole genome shotgun (WGS) entry which is preliminary data.</text>
</comment>
<evidence type="ECO:0000313" key="3">
    <source>
        <dbReference type="Proteomes" id="UP000574390"/>
    </source>
</evidence>
<keyword evidence="1" id="KW-0732">Signal</keyword>
<evidence type="ECO:0000256" key="1">
    <source>
        <dbReference type="SAM" id="SignalP"/>
    </source>
</evidence>
<protein>
    <submittedName>
        <fullName evidence="2">Uncharacterized protein</fullName>
    </submittedName>
</protein>
<evidence type="ECO:0000313" key="2">
    <source>
        <dbReference type="EMBL" id="KAF4752798.1"/>
    </source>
</evidence>
<organism evidence="2 3">
    <name type="scientific">Perkinsus olseni</name>
    <name type="common">Perkinsus atlanticus</name>
    <dbReference type="NCBI Taxonomy" id="32597"/>
    <lineage>
        <taxon>Eukaryota</taxon>
        <taxon>Sar</taxon>
        <taxon>Alveolata</taxon>
        <taxon>Perkinsozoa</taxon>
        <taxon>Perkinsea</taxon>
        <taxon>Perkinsida</taxon>
        <taxon>Perkinsidae</taxon>
        <taxon>Perkinsus</taxon>
    </lineage>
</organism>
<gene>
    <name evidence="2" type="ORF">FOZ62_025830</name>
</gene>
<feature type="signal peptide" evidence="1">
    <location>
        <begin position="1"/>
        <end position="17"/>
    </location>
</feature>
<dbReference type="EMBL" id="JABANM010002290">
    <property type="protein sequence ID" value="KAF4752798.1"/>
    <property type="molecule type" value="Genomic_DNA"/>
</dbReference>
<accession>A0A7J6U5R6</accession>
<reference evidence="2 3" key="1">
    <citation type="submission" date="2020-04" db="EMBL/GenBank/DDBJ databases">
        <title>Perkinsus olseni comparative genomics.</title>
        <authorList>
            <person name="Bogema D.R."/>
        </authorList>
    </citation>
    <scope>NUCLEOTIDE SEQUENCE [LARGE SCALE GENOMIC DNA]</scope>
    <source>
        <strain evidence="2">ATCC PRA-205</strain>
    </source>
</reference>
<name>A0A7J6U5R6_PEROL</name>